<accession>A0A2U3LD92</accession>
<dbReference type="EMBL" id="OMOD01000194">
    <property type="protein sequence ID" value="SPF49852.1"/>
    <property type="molecule type" value="Genomic_DNA"/>
</dbReference>
<protein>
    <submittedName>
        <fullName evidence="1">Uncharacterized protein</fullName>
    </submittedName>
</protein>
<evidence type="ECO:0000313" key="1">
    <source>
        <dbReference type="EMBL" id="SPF49852.1"/>
    </source>
</evidence>
<gene>
    <name evidence="1" type="ORF">SBA1_950001</name>
</gene>
<reference evidence="2" key="1">
    <citation type="submission" date="2018-02" db="EMBL/GenBank/DDBJ databases">
        <authorList>
            <person name="Hausmann B."/>
        </authorList>
    </citation>
    <scope>NUCLEOTIDE SEQUENCE [LARGE SCALE GENOMIC DNA]</scope>
    <source>
        <strain evidence="2">Peat soil MAG SbA1</strain>
    </source>
</reference>
<dbReference type="AlphaFoldDB" id="A0A2U3LD92"/>
<name>A0A2U3LD92_9BACT</name>
<dbReference type="Proteomes" id="UP000238701">
    <property type="component" value="Unassembled WGS sequence"/>
</dbReference>
<proteinExistence type="predicted"/>
<sequence length="108" mass="11046">MSWMPLGASRPVPPSISTDPLFLGVPFIGLAHQIPTCRGLASQPWSVSGFQPCFVMTGSRGPDASAVMLAAVTAGVTSAAVRVPPAEILPAAVEALRRMPAAAHVEAA</sequence>
<organism evidence="1 2">
    <name type="scientific">Candidatus Sulfotelmatobacter kueseliae</name>
    <dbReference type="NCBI Taxonomy" id="2042962"/>
    <lineage>
        <taxon>Bacteria</taxon>
        <taxon>Pseudomonadati</taxon>
        <taxon>Acidobacteriota</taxon>
        <taxon>Terriglobia</taxon>
        <taxon>Terriglobales</taxon>
        <taxon>Candidatus Korobacteraceae</taxon>
        <taxon>Candidatus Sulfotelmatobacter</taxon>
    </lineage>
</organism>
<evidence type="ECO:0000313" key="2">
    <source>
        <dbReference type="Proteomes" id="UP000238701"/>
    </source>
</evidence>